<dbReference type="PROSITE" id="PS50846">
    <property type="entry name" value="HMA_2"/>
    <property type="match status" value="1"/>
</dbReference>
<dbReference type="Pfam" id="PF07992">
    <property type="entry name" value="Pyr_redox_2"/>
    <property type="match status" value="1"/>
</dbReference>
<evidence type="ECO:0000256" key="16">
    <source>
        <dbReference type="PIRNR" id="PIRNR000350"/>
    </source>
</evidence>
<keyword evidence="11 16" id="KW-0560">Oxidoreductase</keyword>
<evidence type="ECO:0000313" key="19">
    <source>
        <dbReference type="EMBL" id="MFC3102615.1"/>
    </source>
</evidence>
<keyword evidence="6 16" id="KW-0285">Flavoprotein</keyword>
<evidence type="ECO:0000256" key="8">
    <source>
        <dbReference type="ARBA" id="ARBA00022827"/>
    </source>
</evidence>
<keyword evidence="9 16" id="KW-0521">NADP</keyword>
<comment type="subunit">
    <text evidence="2 16 17">Homodimer.</text>
</comment>
<evidence type="ECO:0000256" key="5">
    <source>
        <dbReference type="ARBA" id="ARBA00022466"/>
    </source>
</evidence>
<evidence type="ECO:0000256" key="6">
    <source>
        <dbReference type="ARBA" id="ARBA00022630"/>
    </source>
</evidence>
<dbReference type="Gene3D" id="3.30.390.30">
    <property type="match status" value="1"/>
</dbReference>
<keyword evidence="8 16" id="KW-0274">FAD</keyword>
<comment type="function">
    <text evidence="16">Resistance to Hg(2+) in bacteria appears to be governed by a specialized system which includes mercuric reductase. MerA protein is responsible for volatilizing mercury as Hg(0).</text>
</comment>
<evidence type="ECO:0000256" key="12">
    <source>
        <dbReference type="ARBA" id="ARBA00023157"/>
    </source>
</evidence>
<dbReference type="SUPFAM" id="SSF51905">
    <property type="entry name" value="FAD/NAD(P)-binding domain"/>
    <property type="match status" value="1"/>
</dbReference>
<dbReference type="Pfam" id="PF02852">
    <property type="entry name" value="Pyr_redox_dim"/>
    <property type="match status" value="1"/>
</dbReference>
<keyword evidence="12" id="KW-1015">Disulfide bond</keyword>
<dbReference type="InterPro" id="IPR012999">
    <property type="entry name" value="Pyr_OxRdtase_I_AS"/>
</dbReference>
<dbReference type="EMBL" id="JBHRSS010000001">
    <property type="protein sequence ID" value="MFC3102615.1"/>
    <property type="molecule type" value="Genomic_DNA"/>
</dbReference>
<comment type="cofactor">
    <cofactor evidence="16 17">
        <name>FAD</name>
        <dbReference type="ChEBI" id="CHEBI:57692"/>
    </cofactor>
    <text evidence="16 17">Binds 1 FAD per subunit.</text>
</comment>
<dbReference type="EC" id="1.16.1.1" evidence="3 16"/>
<keyword evidence="5 16" id="KW-0475">Mercuric resistance</keyword>
<evidence type="ECO:0000259" key="18">
    <source>
        <dbReference type="PROSITE" id="PS50846"/>
    </source>
</evidence>
<dbReference type="SUPFAM" id="SSF55008">
    <property type="entry name" value="HMA, heavy metal-associated domain"/>
    <property type="match status" value="1"/>
</dbReference>
<dbReference type="NCBIfam" id="NF010311">
    <property type="entry name" value="PRK13748.1"/>
    <property type="match status" value="1"/>
</dbReference>
<protein>
    <recommendedName>
        <fullName evidence="4 16">Mercuric reductase</fullName>
        <ecNumber evidence="3 16">1.16.1.1</ecNumber>
    </recommendedName>
    <alternativeName>
        <fullName evidence="14 16">Hg(II) reductase</fullName>
    </alternativeName>
</protein>
<comment type="catalytic activity">
    <reaction evidence="15 16 17">
        <text>Hg + NADP(+) + H(+) = Hg(2+) + NADPH</text>
        <dbReference type="Rhea" id="RHEA:23856"/>
        <dbReference type="ChEBI" id="CHEBI:15378"/>
        <dbReference type="ChEBI" id="CHEBI:16170"/>
        <dbReference type="ChEBI" id="CHEBI:16793"/>
        <dbReference type="ChEBI" id="CHEBI:57783"/>
        <dbReference type="ChEBI" id="CHEBI:58349"/>
        <dbReference type="EC" id="1.16.1.1"/>
    </reaction>
</comment>
<dbReference type="PRINTS" id="PR00945">
    <property type="entry name" value="HGRDTASE"/>
</dbReference>
<dbReference type="InterPro" id="IPR004099">
    <property type="entry name" value="Pyr_nucl-diS_OxRdtase_dimer"/>
</dbReference>
<keyword evidence="20" id="KW-1185">Reference proteome</keyword>
<dbReference type="PANTHER" id="PTHR43014">
    <property type="entry name" value="MERCURIC REDUCTASE"/>
    <property type="match status" value="1"/>
</dbReference>
<evidence type="ECO:0000256" key="4">
    <source>
        <dbReference type="ARBA" id="ARBA00014791"/>
    </source>
</evidence>
<dbReference type="InterPro" id="IPR017969">
    <property type="entry name" value="Heavy-metal-associated_CS"/>
</dbReference>
<keyword evidence="13" id="KW-0676">Redox-active center</keyword>
<dbReference type="PANTHER" id="PTHR43014:SF2">
    <property type="entry name" value="MERCURIC REDUCTASE"/>
    <property type="match status" value="1"/>
</dbReference>
<comment type="similarity">
    <text evidence="1 16 17">Belongs to the class-I pyridine nucleotide-disulfide oxidoreductase family.</text>
</comment>
<evidence type="ECO:0000256" key="10">
    <source>
        <dbReference type="ARBA" id="ARBA00022914"/>
    </source>
</evidence>
<proteinExistence type="inferred from homology"/>
<evidence type="ECO:0000256" key="13">
    <source>
        <dbReference type="ARBA" id="ARBA00023284"/>
    </source>
</evidence>
<dbReference type="SUPFAM" id="SSF55424">
    <property type="entry name" value="FAD/NAD-linked reductases, dimerisation (C-terminal) domain"/>
    <property type="match status" value="1"/>
</dbReference>
<evidence type="ECO:0000313" key="20">
    <source>
        <dbReference type="Proteomes" id="UP001595462"/>
    </source>
</evidence>
<dbReference type="GO" id="GO:0016152">
    <property type="term" value="F:mercury (II) reductase (NADP+) activity"/>
    <property type="evidence" value="ECO:0007669"/>
    <property type="project" value="UniProtKB-EC"/>
</dbReference>
<feature type="domain" description="HMA" evidence="18">
    <location>
        <begin position="1"/>
        <end position="65"/>
    </location>
</feature>
<dbReference type="InterPro" id="IPR006121">
    <property type="entry name" value="HMA_dom"/>
</dbReference>
<dbReference type="CDD" id="cd00371">
    <property type="entry name" value="HMA"/>
    <property type="match status" value="1"/>
</dbReference>
<dbReference type="PROSITE" id="PS01047">
    <property type="entry name" value="HMA_1"/>
    <property type="match status" value="1"/>
</dbReference>
<evidence type="ECO:0000256" key="3">
    <source>
        <dbReference type="ARBA" id="ARBA00012661"/>
    </source>
</evidence>
<dbReference type="RefSeq" id="WP_380685855.1">
    <property type="nucleotide sequence ID" value="NZ_JBHRSS010000001.1"/>
</dbReference>
<organism evidence="19 20">
    <name type="scientific">Salinisphaera aquimarina</name>
    <dbReference type="NCBI Taxonomy" id="2094031"/>
    <lineage>
        <taxon>Bacteria</taxon>
        <taxon>Pseudomonadati</taxon>
        <taxon>Pseudomonadota</taxon>
        <taxon>Gammaproteobacteria</taxon>
        <taxon>Salinisphaerales</taxon>
        <taxon>Salinisphaeraceae</taxon>
        <taxon>Salinisphaera</taxon>
    </lineage>
</organism>
<evidence type="ECO:0000256" key="2">
    <source>
        <dbReference type="ARBA" id="ARBA00011738"/>
    </source>
</evidence>
<dbReference type="PIRSF" id="PIRSF000350">
    <property type="entry name" value="Mercury_reductase_MerA"/>
    <property type="match status" value="1"/>
</dbReference>
<dbReference type="PROSITE" id="PS00076">
    <property type="entry name" value="PYRIDINE_REDOX_1"/>
    <property type="match status" value="1"/>
</dbReference>
<dbReference type="InterPro" id="IPR036188">
    <property type="entry name" value="FAD/NAD-bd_sf"/>
</dbReference>
<keyword evidence="7 16" id="KW-0479">Metal-binding</keyword>
<dbReference type="Gene3D" id="3.50.50.60">
    <property type="entry name" value="FAD/NAD(P)-binding domain"/>
    <property type="match status" value="2"/>
</dbReference>
<dbReference type="InterPro" id="IPR016156">
    <property type="entry name" value="FAD/NAD-linked_Rdtase_dimer_sf"/>
</dbReference>
<evidence type="ECO:0000256" key="1">
    <source>
        <dbReference type="ARBA" id="ARBA00007532"/>
    </source>
</evidence>
<dbReference type="NCBIfam" id="TIGR02053">
    <property type="entry name" value="MerA"/>
    <property type="match status" value="1"/>
</dbReference>
<evidence type="ECO:0000256" key="7">
    <source>
        <dbReference type="ARBA" id="ARBA00022723"/>
    </source>
</evidence>
<dbReference type="InterPro" id="IPR021179">
    <property type="entry name" value="Mercury_reductase_MerA"/>
</dbReference>
<evidence type="ECO:0000256" key="15">
    <source>
        <dbReference type="ARBA" id="ARBA00048984"/>
    </source>
</evidence>
<dbReference type="InterPro" id="IPR023753">
    <property type="entry name" value="FAD/NAD-binding_dom"/>
</dbReference>
<evidence type="ECO:0000256" key="9">
    <source>
        <dbReference type="ARBA" id="ARBA00022857"/>
    </source>
</evidence>
<gene>
    <name evidence="17 19" type="primary">merA</name>
    <name evidence="19" type="ORF">ACFOSU_01785</name>
</gene>
<sequence length="550" mass="58026">MQRTLAISGMTCAHCARTVEDALNALAGVSAAVSYAEGRAEVQLTNGTDETTLIEAVRARGYEARAWDDDSATAAPSRIAQDGGDDNLHVAIISSGSGAFAAAIRAAEAGARVTLIESGDIIGGTCVNVGCVPSKIQIRAAELAQHQRHNPFEGLADRAPMIDRPRLQRQQQSRVEELREAKYQSILDDNPAITLRRGRARFEDAHTLIIAAQDGTEDRVAADRILVATGASPTIPPIPGLADTPYWTSDEAVFSAEAPEHLIVIGASVVAVEQAQAFRRLGSEVTVLARSTLLSSEDPALGEGLAAAFRAEGIDVREHTQAHAVRFAAGQFILDTDNGPIQGDRLLVATGRAPNTRDLALDNVGVKTDESGAIVVDTSLHTSAESIYATGDCTTLPQFVYVAAAGGTRAAINMTGGQARLDLSAMPAVIFTDPQVATVGLDERQAQARGLDVETRTLGLEHVPRALANFETRGFVKLVAEAGSHRLLGAQILAPEAGEMIQTAVMAVHHGMAVEALGDLLFPYLVHVEALKLCAQTFTKDVEQLSCCAG</sequence>
<name>A0ABV7EMP5_9GAMM</name>
<evidence type="ECO:0000256" key="17">
    <source>
        <dbReference type="RuleBase" id="RU361223"/>
    </source>
</evidence>
<dbReference type="Pfam" id="PF00403">
    <property type="entry name" value="HMA"/>
    <property type="match status" value="1"/>
</dbReference>
<accession>A0ABV7EMP5</accession>
<keyword evidence="10 16" id="KW-0476">Mercury</keyword>
<dbReference type="InterPro" id="IPR001100">
    <property type="entry name" value="Pyr_nuc-diS_OxRdtase"/>
</dbReference>
<dbReference type="InterPro" id="IPR036163">
    <property type="entry name" value="HMA_dom_sf"/>
</dbReference>
<comment type="caution">
    <text evidence="19">The sequence shown here is derived from an EMBL/GenBank/DDBJ whole genome shotgun (WGS) entry which is preliminary data.</text>
</comment>
<evidence type="ECO:0000256" key="11">
    <source>
        <dbReference type="ARBA" id="ARBA00023002"/>
    </source>
</evidence>
<evidence type="ECO:0000256" key="14">
    <source>
        <dbReference type="ARBA" id="ARBA00031725"/>
    </source>
</evidence>
<dbReference type="Proteomes" id="UP001595462">
    <property type="component" value="Unassembled WGS sequence"/>
</dbReference>
<reference evidence="20" key="1">
    <citation type="journal article" date="2019" name="Int. J. Syst. Evol. Microbiol.">
        <title>The Global Catalogue of Microorganisms (GCM) 10K type strain sequencing project: providing services to taxonomists for standard genome sequencing and annotation.</title>
        <authorList>
            <consortium name="The Broad Institute Genomics Platform"/>
            <consortium name="The Broad Institute Genome Sequencing Center for Infectious Disease"/>
            <person name="Wu L."/>
            <person name="Ma J."/>
        </authorList>
    </citation>
    <scope>NUCLEOTIDE SEQUENCE [LARGE SCALE GENOMIC DNA]</scope>
    <source>
        <strain evidence="20">KCTC 52640</strain>
    </source>
</reference>
<dbReference type="Gene3D" id="3.30.70.100">
    <property type="match status" value="1"/>
</dbReference>